<evidence type="ECO:0000313" key="3">
    <source>
        <dbReference type="Proteomes" id="UP000269352"/>
    </source>
</evidence>
<dbReference type="InterPro" id="IPR035093">
    <property type="entry name" value="RelE/ParE_toxin_dom_sf"/>
</dbReference>
<dbReference type="AlphaFoldDB" id="A0A388T7L2"/>
<gene>
    <name evidence="2" type="primary">relE</name>
    <name evidence="2" type="ORF">NO1_0049</name>
</gene>
<sequence>MYQLHIQDRAVKSFKKISEPYKTLIKRKMELLKNLNNNMPNIKTLQGEYKGLCRLRVGDYRVVFDVKEKEIIIVDIFARGKGY</sequence>
<dbReference type="SUPFAM" id="SSF143011">
    <property type="entry name" value="RelE-like"/>
    <property type="match status" value="1"/>
</dbReference>
<dbReference type="PANTHER" id="PTHR38813">
    <property type="match status" value="1"/>
</dbReference>
<keyword evidence="3" id="KW-1185">Reference proteome</keyword>
<evidence type="ECO:0000256" key="1">
    <source>
        <dbReference type="ARBA" id="ARBA00022649"/>
    </source>
</evidence>
<proteinExistence type="predicted"/>
<keyword evidence="1" id="KW-1277">Toxin-antitoxin system</keyword>
<dbReference type="Pfam" id="PF05016">
    <property type="entry name" value="ParE_toxin"/>
    <property type="match status" value="1"/>
</dbReference>
<dbReference type="Proteomes" id="UP000269352">
    <property type="component" value="Unassembled WGS sequence"/>
</dbReference>
<accession>A0A388T7L2</accession>
<organism evidence="2 3">
    <name type="scientific">Termititenax aidoneus</name>
    <dbReference type="NCBI Taxonomy" id="2218524"/>
    <lineage>
        <taxon>Bacteria</taxon>
        <taxon>Bacillati</taxon>
        <taxon>Candidatus Margulisiibacteriota</taxon>
        <taxon>Candidatus Termititenacia</taxon>
        <taxon>Candidatus Termititenacales</taxon>
        <taxon>Candidatus Termititenacaceae</taxon>
        <taxon>Candidatus Termititenax</taxon>
    </lineage>
</organism>
<protein>
    <submittedName>
        <fullName evidence="2">Toxin RelE</fullName>
    </submittedName>
</protein>
<name>A0A388T7L2_TERA1</name>
<dbReference type="InterPro" id="IPR052747">
    <property type="entry name" value="TA_system_RelE_toxin"/>
</dbReference>
<dbReference type="Gene3D" id="3.30.2310.20">
    <property type="entry name" value="RelE-like"/>
    <property type="match status" value="1"/>
</dbReference>
<dbReference type="InterPro" id="IPR007712">
    <property type="entry name" value="RelE/ParE_toxin"/>
</dbReference>
<evidence type="ECO:0000313" key="2">
    <source>
        <dbReference type="EMBL" id="GBR72538.1"/>
    </source>
</evidence>
<dbReference type="EMBL" id="BGZN01000001">
    <property type="protein sequence ID" value="GBR72538.1"/>
    <property type="molecule type" value="Genomic_DNA"/>
</dbReference>
<dbReference type="PANTHER" id="PTHR38813:SF1">
    <property type="entry name" value="TOXIN RELE1-RELATED"/>
    <property type="match status" value="1"/>
</dbReference>
<comment type="caution">
    <text evidence="2">The sequence shown here is derived from an EMBL/GenBank/DDBJ whole genome shotgun (WGS) entry which is preliminary data.</text>
</comment>
<reference evidence="2 3" key="1">
    <citation type="journal article" date="2019" name="ISME J.">
        <title>Genome analyses of uncultured TG2/ZB3 bacteria in 'Margulisbacteria' specifically attached to ectosymbiotic spirochetes of protists in the termite gut.</title>
        <authorList>
            <person name="Utami Y.D."/>
            <person name="Kuwahara H."/>
            <person name="Igai K."/>
            <person name="Murakami T."/>
            <person name="Sugaya K."/>
            <person name="Morikawa T."/>
            <person name="Nagura Y."/>
            <person name="Yuki M."/>
            <person name="Deevong P."/>
            <person name="Inoue T."/>
            <person name="Kihara K."/>
            <person name="Lo N."/>
            <person name="Yamada A."/>
            <person name="Ohkuma M."/>
            <person name="Hongoh Y."/>
        </authorList>
    </citation>
    <scope>NUCLEOTIDE SEQUENCE [LARGE SCALE GENOMIC DNA]</scope>
    <source>
        <strain evidence="2">NkOx7-01</strain>
    </source>
</reference>